<dbReference type="STRING" id="933852.A0A0C3AP83"/>
<evidence type="ECO:0000313" key="3">
    <source>
        <dbReference type="EMBL" id="KIM21061.1"/>
    </source>
</evidence>
<dbReference type="EMBL" id="KN824395">
    <property type="protein sequence ID" value="KIM21061.1"/>
    <property type="molecule type" value="Genomic_DNA"/>
</dbReference>
<gene>
    <name evidence="3" type="ORF">M408DRAFT_112189</name>
</gene>
<dbReference type="Proteomes" id="UP000054097">
    <property type="component" value="Unassembled WGS sequence"/>
</dbReference>
<dbReference type="PANTHER" id="PTHR47839:SF1">
    <property type="entry name" value="DOMAIN PROTEIN, PUTATIVE (AFU_ORTHOLOGUE AFUA_6G04830)-RELATED"/>
    <property type="match status" value="1"/>
</dbReference>
<feature type="compositionally biased region" description="Polar residues" evidence="1">
    <location>
        <begin position="73"/>
        <end position="85"/>
    </location>
</feature>
<evidence type="ECO:0000259" key="2">
    <source>
        <dbReference type="Pfam" id="PF25794"/>
    </source>
</evidence>
<sequence>MDRKALWDQVEDEAVEVNQRALIDKILARYSGKFTVFRELLQNADDAGAKRVRIHFETEKYLQMQASGERPASVSSAEPGTQSSMDAHDIPYASHQDVVVSQWRVWNDGAVFRDEDWKRLKKIADGNPDEHKIGAFGVGFYSLFSVTEEPFVTSGPKWMGFHWKDGKDQLMARRGNLPEISDRDLFTTFTIPLRQPGPLPDAPLSIIRFLASALPFMNTLATFELFLDGILLASLQKNVDPLVNVDVPVSLAAGGVTKWNRKDPISNKKWDWWTPRRFMNVHCVTCVPMHINASVVPWVYQCVPVIKQPTLPTVDTDLSDESDSESTRTQSPPLDGQKNDAHQGTAATNEATVLTSSVTLNLFTADASVQLDHETETFLERAMQKKSPKSVKVGLLYTTYDGSGSIQSYDSDGIFSGVRANLKNPESSRIYIGHATGQTTGIAGHISSRFIPTVEREAIDLVDQNVSVWNKELLHIGGYLSRVVYETELSTIHTERKICNAERSSIASLERRYLHLIRFFAFYPSTPASGVSEIMQTAFYGVLDDILVLATSGVMLASKVRILDPGMDGFMKSLPLLPKLMIKKGGRFMDTLRKRRLVRGVTPDEVTKEMNGRTFTEEEMMSYIKWRSDPSIKLGLNTQEWKRIGNVGRFSTQAIEGTKGDVNLKEIKTYIDPDADGPVPREGPFPRSMLPPKLSRIEGVRCTDYYSLFGWRLFSLKDWIAYLCDQSSPLVLSQNITRHPSFAERVLSIVANNWSSLSQSDQTAITQSLSKVTCIPTQLGLKQPKFVYFFAKHIFDDLPMVTFLPPVGPIAMAEGVPIASVLDMLGVQRHVDLQLVFERMIGNGSWTIPQLTKYLLGVRHTLTPKDIDWLREKEAFRSEGLATYSGSRKAKLCSLYEPRDETRELGLPLLDWQCDHSWNVYSTEAAFLISLGLQRHPGLYQLLKLANGPDKDIREKALKYLFNYRESTYPKYRLDDYNHIAFVPAIQPNGSEILARRDRVFLNQECAMLGFDVVRRDIIDDAAHHLNISRDPPVTGVIEKLASGFLAKEAEKLSSSFVAVEAKARAIFKYLSYYAPTEKFRELQEIKFIPVRNPRSNVSIMVSPNECFFRQGGSWTKDYPNIFTLVDFGLEANHFLEKCGVRRDASVNDLAKRLTSDPQEVYRRIGNRDRFKEMLKDIADHFEDISPDMLLEMKRKRILLDDETVSLGPSGENMAPLFKADEIIIIDDMGAYAQFREHIRAAPRKDALEKFYARLGSPRLSQLISEEYIPNFGNIADNNEEEIRQRILTRLWFFFEGDMKQKARTQVEWMEDPRNFMVKKVQSLSVKYTFRWKGEVKEQTPKAASGCSRGIGGQLTLYIAQVTWRESVRNTIISPRNLIGNFFLKTE</sequence>
<evidence type="ECO:0000256" key="1">
    <source>
        <dbReference type="SAM" id="MobiDB-lite"/>
    </source>
</evidence>
<dbReference type="Pfam" id="PF12449">
    <property type="entry name" value="DUF3684"/>
    <property type="match status" value="1"/>
</dbReference>
<protein>
    <recommendedName>
        <fullName evidence="2">Sacsin/Nov domain-containing protein</fullName>
    </recommendedName>
</protein>
<feature type="domain" description="Sacsin/Nov" evidence="2">
    <location>
        <begin position="22"/>
        <end position="157"/>
    </location>
</feature>
<feature type="region of interest" description="Disordered" evidence="1">
    <location>
        <begin position="314"/>
        <end position="345"/>
    </location>
</feature>
<dbReference type="OrthoDB" id="10031156at2759"/>
<feature type="region of interest" description="Disordered" evidence="1">
    <location>
        <begin position="65"/>
        <end position="85"/>
    </location>
</feature>
<dbReference type="InterPro" id="IPR022155">
    <property type="entry name" value="DUF3684"/>
</dbReference>
<keyword evidence="4" id="KW-1185">Reference proteome</keyword>
<name>A0A0C3AP83_SERVB</name>
<dbReference type="PANTHER" id="PTHR47839">
    <property type="entry name" value="DOMAIN PROTEIN, PUTATIVE (AFU_ORTHOLOGUE AFUA_6G04830)-RELATED"/>
    <property type="match status" value="1"/>
</dbReference>
<evidence type="ECO:0000313" key="4">
    <source>
        <dbReference type="Proteomes" id="UP000054097"/>
    </source>
</evidence>
<organism evidence="3 4">
    <name type="scientific">Serendipita vermifera MAFF 305830</name>
    <dbReference type="NCBI Taxonomy" id="933852"/>
    <lineage>
        <taxon>Eukaryota</taxon>
        <taxon>Fungi</taxon>
        <taxon>Dikarya</taxon>
        <taxon>Basidiomycota</taxon>
        <taxon>Agaricomycotina</taxon>
        <taxon>Agaricomycetes</taxon>
        <taxon>Sebacinales</taxon>
        <taxon>Serendipitaceae</taxon>
        <taxon>Serendipita</taxon>
    </lineage>
</organism>
<dbReference type="InterPro" id="IPR036890">
    <property type="entry name" value="HATPase_C_sf"/>
</dbReference>
<dbReference type="PRINTS" id="PR00775">
    <property type="entry name" value="HEATSHOCK90"/>
</dbReference>
<dbReference type="Gene3D" id="3.30.565.10">
    <property type="entry name" value="Histidine kinase-like ATPase, C-terminal domain"/>
    <property type="match status" value="1"/>
</dbReference>
<reference evidence="4" key="2">
    <citation type="submission" date="2015-01" db="EMBL/GenBank/DDBJ databases">
        <title>Evolutionary Origins and Diversification of the Mycorrhizal Mutualists.</title>
        <authorList>
            <consortium name="DOE Joint Genome Institute"/>
            <consortium name="Mycorrhizal Genomics Consortium"/>
            <person name="Kohler A."/>
            <person name="Kuo A."/>
            <person name="Nagy L.G."/>
            <person name="Floudas D."/>
            <person name="Copeland A."/>
            <person name="Barry K.W."/>
            <person name="Cichocki N."/>
            <person name="Veneault-Fourrey C."/>
            <person name="LaButti K."/>
            <person name="Lindquist E.A."/>
            <person name="Lipzen A."/>
            <person name="Lundell T."/>
            <person name="Morin E."/>
            <person name="Murat C."/>
            <person name="Riley R."/>
            <person name="Ohm R."/>
            <person name="Sun H."/>
            <person name="Tunlid A."/>
            <person name="Henrissat B."/>
            <person name="Grigoriev I.V."/>
            <person name="Hibbett D.S."/>
            <person name="Martin F."/>
        </authorList>
    </citation>
    <scope>NUCLEOTIDE SEQUENCE [LARGE SCALE GENOMIC DNA]</scope>
    <source>
        <strain evidence="4">MAFF 305830</strain>
    </source>
</reference>
<dbReference type="Pfam" id="PF25794">
    <property type="entry name" value="SACS"/>
    <property type="match status" value="1"/>
</dbReference>
<proteinExistence type="predicted"/>
<dbReference type="NCBIfam" id="NF047352">
    <property type="entry name" value="P_loop_sacsin"/>
    <property type="match status" value="1"/>
</dbReference>
<reference evidence="3 4" key="1">
    <citation type="submission" date="2014-04" db="EMBL/GenBank/DDBJ databases">
        <authorList>
            <consortium name="DOE Joint Genome Institute"/>
            <person name="Kuo A."/>
            <person name="Zuccaro A."/>
            <person name="Kohler A."/>
            <person name="Nagy L.G."/>
            <person name="Floudas D."/>
            <person name="Copeland A."/>
            <person name="Barry K.W."/>
            <person name="Cichocki N."/>
            <person name="Veneault-Fourrey C."/>
            <person name="LaButti K."/>
            <person name="Lindquist E.A."/>
            <person name="Lipzen A."/>
            <person name="Lundell T."/>
            <person name="Morin E."/>
            <person name="Murat C."/>
            <person name="Sun H."/>
            <person name="Tunlid A."/>
            <person name="Henrissat B."/>
            <person name="Grigoriev I.V."/>
            <person name="Hibbett D.S."/>
            <person name="Martin F."/>
            <person name="Nordberg H.P."/>
            <person name="Cantor M.N."/>
            <person name="Hua S.X."/>
        </authorList>
    </citation>
    <scope>NUCLEOTIDE SEQUENCE [LARGE SCALE GENOMIC DNA]</scope>
    <source>
        <strain evidence="3 4">MAFF 305830</strain>
    </source>
</reference>
<dbReference type="InterPro" id="IPR058210">
    <property type="entry name" value="SACS/Nov_dom"/>
</dbReference>
<dbReference type="SUPFAM" id="SSF55874">
    <property type="entry name" value="ATPase domain of HSP90 chaperone/DNA topoisomerase II/histidine kinase"/>
    <property type="match status" value="1"/>
</dbReference>
<dbReference type="InterPro" id="IPR020575">
    <property type="entry name" value="Hsp90_N"/>
</dbReference>
<dbReference type="HOGENOM" id="CLU_001744_0_0_1"/>
<accession>A0A0C3AP83</accession>